<feature type="transmembrane region" description="Helical" evidence="1">
    <location>
        <begin position="6"/>
        <end position="28"/>
    </location>
</feature>
<organism evidence="2 3">
    <name type="scientific">Trichinella britovi</name>
    <name type="common">Parasitic roundworm</name>
    <dbReference type="NCBI Taxonomy" id="45882"/>
    <lineage>
        <taxon>Eukaryota</taxon>
        <taxon>Metazoa</taxon>
        <taxon>Ecdysozoa</taxon>
        <taxon>Nematoda</taxon>
        <taxon>Enoplea</taxon>
        <taxon>Dorylaimia</taxon>
        <taxon>Trichinellida</taxon>
        <taxon>Trichinellidae</taxon>
        <taxon>Trichinella</taxon>
    </lineage>
</organism>
<dbReference type="EMBL" id="JYDI01000020">
    <property type="protein sequence ID" value="KRY58511.1"/>
    <property type="molecule type" value="Genomic_DNA"/>
</dbReference>
<dbReference type="AlphaFoldDB" id="A0A0V1DAN2"/>
<evidence type="ECO:0000313" key="3">
    <source>
        <dbReference type="Proteomes" id="UP000054653"/>
    </source>
</evidence>
<keyword evidence="1" id="KW-0812">Transmembrane</keyword>
<protein>
    <submittedName>
        <fullName evidence="2">Uncharacterized protein</fullName>
    </submittedName>
</protein>
<accession>A0A0V1DAN2</accession>
<dbReference type="Proteomes" id="UP000054653">
    <property type="component" value="Unassembled WGS sequence"/>
</dbReference>
<keyword evidence="3" id="KW-1185">Reference proteome</keyword>
<sequence length="81" mass="9093">MNGSEFALICDILALGILMDFVVLFFNFDTSFRVLFGQNALLMHTSTMRHNIKMAYPLVFLLPQKSSILASMLSTPPLPKL</sequence>
<reference evidence="2 3" key="1">
    <citation type="submission" date="2015-01" db="EMBL/GenBank/DDBJ databases">
        <title>Evolution of Trichinella species and genotypes.</title>
        <authorList>
            <person name="Korhonen P.K."/>
            <person name="Edoardo P."/>
            <person name="Giuseppe L.R."/>
            <person name="Gasser R.B."/>
        </authorList>
    </citation>
    <scope>NUCLEOTIDE SEQUENCE [LARGE SCALE GENOMIC DNA]</scope>
    <source>
        <strain evidence="2">ISS120</strain>
    </source>
</reference>
<evidence type="ECO:0000256" key="1">
    <source>
        <dbReference type="SAM" id="Phobius"/>
    </source>
</evidence>
<gene>
    <name evidence="2" type="ORF">T03_16222</name>
</gene>
<proteinExistence type="predicted"/>
<keyword evidence="1" id="KW-0472">Membrane</keyword>
<evidence type="ECO:0000313" key="2">
    <source>
        <dbReference type="EMBL" id="KRY58511.1"/>
    </source>
</evidence>
<keyword evidence="1" id="KW-1133">Transmembrane helix</keyword>
<comment type="caution">
    <text evidence="2">The sequence shown here is derived from an EMBL/GenBank/DDBJ whole genome shotgun (WGS) entry which is preliminary data.</text>
</comment>
<name>A0A0V1DAN2_TRIBR</name>